<evidence type="ECO:0000256" key="3">
    <source>
        <dbReference type="ARBA" id="ARBA00012929"/>
    </source>
</evidence>
<evidence type="ECO:0000256" key="6">
    <source>
        <dbReference type="RuleBase" id="RU364082"/>
    </source>
</evidence>
<dbReference type="PANTHER" id="PTHR10491">
    <property type="entry name" value="DTDP-4-DEHYDRORHAMNOSE REDUCTASE"/>
    <property type="match status" value="1"/>
</dbReference>
<comment type="caution">
    <text evidence="8">The sequence shown here is derived from an EMBL/GenBank/DDBJ whole genome shotgun (WGS) entry which is preliminary data.</text>
</comment>
<dbReference type="InterPro" id="IPR036291">
    <property type="entry name" value="NAD(P)-bd_dom_sf"/>
</dbReference>
<dbReference type="AlphaFoldDB" id="A0A3D9RT08"/>
<evidence type="ECO:0000256" key="1">
    <source>
        <dbReference type="ARBA" id="ARBA00004781"/>
    </source>
</evidence>
<proteinExistence type="inferred from homology"/>
<keyword evidence="6" id="KW-0560">Oxidoreductase</keyword>
<dbReference type="Gene3D" id="3.40.50.720">
    <property type="entry name" value="NAD(P)-binding Rossmann-like Domain"/>
    <property type="match status" value="1"/>
</dbReference>
<dbReference type="EMBL" id="QTTQ01000009">
    <property type="protein sequence ID" value="REE83113.1"/>
    <property type="molecule type" value="Genomic_DNA"/>
</dbReference>
<comment type="catalytic activity">
    <reaction evidence="5">
        <text>dTDP-beta-L-rhamnose + NADP(+) = dTDP-4-dehydro-beta-L-rhamnose + NADPH + H(+)</text>
        <dbReference type="Rhea" id="RHEA:21796"/>
        <dbReference type="ChEBI" id="CHEBI:15378"/>
        <dbReference type="ChEBI" id="CHEBI:57510"/>
        <dbReference type="ChEBI" id="CHEBI:57783"/>
        <dbReference type="ChEBI" id="CHEBI:58349"/>
        <dbReference type="ChEBI" id="CHEBI:62830"/>
        <dbReference type="EC" id="1.1.1.133"/>
    </reaction>
</comment>
<dbReference type="InterPro" id="IPR005913">
    <property type="entry name" value="dTDP_dehydrorham_reduct"/>
</dbReference>
<evidence type="ECO:0000256" key="5">
    <source>
        <dbReference type="ARBA" id="ARBA00048200"/>
    </source>
</evidence>
<evidence type="ECO:0000259" key="7">
    <source>
        <dbReference type="Pfam" id="PF04321"/>
    </source>
</evidence>
<dbReference type="Pfam" id="PF04321">
    <property type="entry name" value="RmlD_sub_bind"/>
    <property type="match status" value="1"/>
</dbReference>
<dbReference type="OrthoDB" id="9803892at2"/>
<dbReference type="EC" id="1.1.1.133" evidence="3 6"/>
<dbReference type="Gene3D" id="3.90.25.10">
    <property type="entry name" value="UDP-galactose 4-epimerase, domain 1"/>
    <property type="match status" value="1"/>
</dbReference>
<comment type="pathway">
    <text evidence="1 6">Carbohydrate biosynthesis; dTDP-L-rhamnose biosynthesis.</text>
</comment>
<evidence type="ECO:0000256" key="4">
    <source>
        <dbReference type="ARBA" id="ARBA00017099"/>
    </source>
</evidence>
<evidence type="ECO:0000313" key="9">
    <source>
        <dbReference type="Proteomes" id="UP000256429"/>
    </source>
</evidence>
<dbReference type="CDD" id="cd05254">
    <property type="entry name" value="dTDP_HR_like_SDR_e"/>
    <property type="match status" value="1"/>
</dbReference>
<keyword evidence="9" id="KW-1185">Reference proteome</keyword>
<dbReference type="NCBIfam" id="TIGR01214">
    <property type="entry name" value="rmlD"/>
    <property type="match status" value="1"/>
</dbReference>
<organism evidence="8 9">
    <name type="scientific">Lutibacter oceani</name>
    <dbReference type="NCBI Taxonomy" id="1853311"/>
    <lineage>
        <taxon>Bacteria</taxon>
        <taxon>Pseudomonadati</taxon>
        <taxon>Bacteroidota</taxon>
        <taxon>Flavobacteriia</taxon>
        <taxon>Flavobacteriales</taxon>
        <taxon>Flavobacteriaceae</taxon>
        <taxon>Lutibacter</taxon>
    </lineage>
</organism>
<accession>A0A3D9RT08</accession>
<dbReference type="GO" id="GO:0008831">
    <property type="term" value="F:dTDP-4-dehydrorhamnose reductase activity"/>
    <property type="evidence" value="ECO:0007669"/>
    <property type="project" value="UniProtKB-EC"/>
</dbReference>
<protein>
    <recommendedName>
        <fullName evidence="4 6">dTDP-4-dehydrorhamnose reductase</fullName>
        <ecNumber evidence="3 6">1.1.1.133</ecNumber>
    </recommendedName>
</protein>
<dbReference type="UniPathway" id="UPA00124"/>
<comment type="function">
    <text evidence="6">Catalyzes the reduction of dTDP-6-deoxy-L-lyxo-4-hexulose to yield dTDP-L-rhamnose.</text>
</comment>
<name>A0A3D9RT08_9FLAO</name>
<dbReference type="GO" id="GO:0005829">
    <property type="term" value="C:cytosol"/>
    <property type="evidence" value="ECO:0007669"/>
    <property type="project" value="TreeGrafter"/>
</dbReference>
<dbReference type="Proteomes" id="UP000256429">
    <property type="component" value="Unassembled WGS sequence"/>
</dbReference>
<keyword evidence="6" id="KW-0521">NADP</keyword>
<feature type="domain" description="RmlD-like substrate binding" evidence="7">
    <location>
        <begin position="3"/>
        <end position="283"/>
    </location>
</feature>
<dbReference type="SUPFAM" id="SSF51735">
    <property type="entry name" value="NAD(P)-binding Rossmann-fold domains"/>
    <property type="match status" value="1"/>
</dbReference>
<dbReference type="PANTHER" id="PTHR10491:SF4">
    <property type="entry name" value="METHIONINE ADENOSYLTRANSFERASE 2 SUBUNIT BETA"/>
    <property type="match status" value="1"/>
</dbReference>
<comment type="similarity">
    <text evidence="2 6">Belongs to the dTDP-4-dehydrorhamnose reductase family.</text>
</comment>
<evidence type="ECO:0000313" key="8">
    <source>
        <dbReference type="EMBL" id="REE83113.1"/>
    </source>
</evidence>
<reference evidence="8 9" key="1">
    <citation type="submission" date="2018-08" db="EMBL/GenBank/DDBJ databases">
        <title>Genomic Encyclopedia of Type Strains, Phase III (KMG-III): the genomes of soil and plant-associated and newly described type strains.</title>
        <authorList>
            <person name="Whitman W."/>
        </authorList>
    </citation>
    <scope>NUCLEOTIDE SEQUENCE [LARGE SCALE GENOMIC DNA]</scope>
    <source>
        <strain evidence="8 9">325-5</strain>
    </source>
</reference>
<evidence type="ECO:0000256" key="2">
    <source>
        <dbReference type="ARBA" id="ARBA00010944"/>
    </source>
</evidence>
<dbReference type="RefSeq" id="WP_115877798.1">
    <property type="nucleotide sequence ID" value="NZ_QTTQ01000009.1"/>
</dbReference>
<gene>
    <name evidence="8" type="ORF">BX611_0393</name>
</gene>
<dbReference type="InterPro" id="IPR029903">
    <property type="entry name" value="RmlD-like-bd"/>
</dbReference>
<sequence length="283" mass="31902">MLNILVTGANGQLGSALKNLEQNYSNYTCYFTDKNELDIAKANAIQEFVSENKIQVIINCAAYTNVDKAEDEFNLANEINNIAVENLGIISKKNQLKLIHISTDYVFNGTSEKPYVETDKTNPTNTYGVTKLKGEEALKKINPENTIIIRTSWLYSLYGSNFVKTMLKLGKEKKSIKVVSDQVGSPTNATDLANVILQIIPFIQTKGVEIYHYSNSGVCSWFQFAQEIMKISKSKCKVEPILSKDYKSKATRPNFSILNTEKIQKTFNVEVPEWKIALRNCIQ</sequence>
<dbReference type="GO" id="GO:0019305">
    <property type="term" value="P:dTDP-rhamnose biosynthetic process"/>
    <property type="evidence" value="ECO:0007669"/>
    <property type="project" value="UniProtKB-UniPathway"/>
</dbReference>